<evidence type="ECO:0000259" key="3">
    <source>
        <dbReference type="Pfam" id="PF02230"/>
    </source>
</evidence>
<dbReference type="InterPro" id="IPR029058">
    <property type="entry name" value="AB_hydrolase_fold"/>
</dbReference>
<dbReference type="Proteomes" id="UP001219525">
    <property type="component" value="Unassembled WGS sequence"/>
</dbReference>
<keyword evidence="4" id="KW-0378">Hydrolase</keyword>
<dbReference type="AlphaFoldDB" id="A0AAD6VMU1"/>
<dbReference type="PANTHER" id="PTHR10655:SF67">
    <property type="entry name" value="PHOSPHOLIPASE_CARBOXYLESTERASE SUPERFAMILY (AFU_ORTHOLOGUE AFUA_5G09340)"/>
    <property type="match status" value="1"/>
</dbReference>
<dbReference type="InterPro" id="IPR003140">
    <property type="entry name" value="PLipase/COase/thioEstase"/>
</dbReference>
<dbReference type="GO" id="GO:0008474">
    <property type="term" value="F:palmitoyl-(protein) hydrolase activity"/>
    <property type="evidence" value="ECO:0007669"/>
    <property type="project" value="TreeGrafter"/>
</dbReference>
<keyword evidence="5" id="KW-1185">Reference proteome</keyword>
<evidence type="ECO:0000313" key="4">
    <source>
        <dbReference type="EMBL" id="KAJ7216659.1"/>
    </source>
</evidence>
<accession>A0AAD6VMU1</accession>
<evidence type="ECO:0000256" key="1">
    <source>
        <dbReference type="ARBA" id="ARBA00006499"/>
    </source>
</evidence>
<dbReference type="PANTHER" id="PTHR10655">
    <property type="entry name" value="LYSOPHOSPHOLIPASE-RELATED"/>
    <property type="match status" value="1"/>
</dbReference>
<protein>
    <submittedName>
        <fullName evidence="4">Alpha/Beta hydrolase protein</fullName>
    </submittedName>
</protein>
<dbReference type="EMBL" id="JARJCW010000015">
    <property type="protein sequence ID" value="KAJ7216659.1"/>
    <property type="molecule type" value="Genomic_DNA"/>
</dbReference>
<evidence type="ECO:0000313" key="5">
    <source>
        <dbReference type="Proteomes" id="UP001219525"/>
    </source>
</evidence>
<dbReference type="GO" id="GO:0052689">
    <property type="term" value="F:carboxylic ester hydrolase activity"/>
    <property type="evidence" value="ECO:0007669"/>
    <property type="project" value="TreeGrafter"/>
</dbReference>
<organism evidence="4 5">
    <name type="scientific">Mycena pura</name>
    <dbReference type="NCBI Taxonomy" id="153505"/>
    <lineage>
        <taxon>Eukaryota</taxon>
        <taxon>Fungi</taxon>
        <taxon>Dikarya</taxon>
        <taxon>Basidiomycota</taxon>
        <taxon>Agaricomycotina</taxon>
        <taxon>Agaricomycetes</taxon>
        <taxon>Agaricomycetidae</taxon>
        <taxon>Agaricales</taxon>
        <taxon>Marasmiineae</taxon>
        <taxon>Mycenaceae</taxon>
        <taxon>Mycena</taxon>
    </lineage>
</organism>
<reference evidence="4" key="1">
    <citation type="submission" date="2023-03" db="EMBL/GenBank/DDBJ databases">
        <title>Massive genome expansion in bonnet fungi (Mycena s.s.) driven by repeated elements and novel gene families across ecological guilds.</title>
        <authorList>
            <consortium name="Lawrence Berkeley National Laboratory"/>
            <person name="Harder C.B."/>
            <person name="Miyauchi S."/>
            <person name="Viragh M."/>
            <person name="Kuo A."/>
            <person name="Thoen E."/>
            <person name="Andreopoulos B."/>
            <person name="Lu D."/>
            <person name="Skrede I."/>
            <person name="Drula E."/>
            <person name="Henrissat B."/>
            <person name="Morin E."/>
            <person name="Kohler A."/>
            <person name="Barry K."/>
            <person name="LaButti K."/>
            <person name="Morin E."/>
            <person name="Salamov A."/>
            <person name="Lipzen A."/>
            <person name="Mereny Z."/>
            <person name="Hegedus B."/>
            <person name="Baldrian P."/>
            <person name="Stursova M."/>
            <person name="Weitz H."/>
            <person name="Taylor A."/>
            <person name="Grigoriev I.V."/>
            <person name="Nagy L.G."/>
            <person name="Martin F."/>
            <person name="Kauserud H."/>
        </authorList>
    </citation>
    <scope>NUCLEOTIDE SEQUENCE</scope>
    <source>
        <strain evidence="4">9144</strain>
    </source>
</reference>
<comment type="caution">
    <text evidence="4">The sequence shown here is derived from an EMBL/GenBank/DDBJ whole genome shotgun (WGS) entry which is preliminary data.</text>
</comment>
<comment type="similarity">
    <text evidence="1">Belongs to the AB hydrolase superfamily. AB hydrolase 2 family.</text>
</comment>
<feature type="region of interest" description="Disordered" evidence="2">
    <location>
        <begin position="1"/>
        <end position="26"/>
    </location>
</feature>
<sequence>MDLHIRQDPVERSIPRVKPPPREDRISVPFSYVPSDDGTDENVLVLLHGLGDTHGPFLRLGQQLKLPQTAVLAIRAPDQVPFLYEAAYAWYPSFDQLGELIERPNPTSAVELIDQIFLHLREDCAWPANRIHLFGFAQGGSVAAEFGVKRWRETLGSIVTVSGPLLSYPTLSTLSNTPLLVAYGTSTPSSELSAFKKGFRRVTEHKMVAGSGMPRSKADWEPIMRFWSETLGRRRVEGVYEVLTGTSTV</sequence>
<feature type="domain" description="Phospholipase/carboxylesterase/thioesterase" evidence="3">
    <location>
        <begin position="34"/>
        <end position="192"/>
    </location>
</feature>
<dbReference type="Gene3D" id="3.40.50.1820">
    <property type="entry name" value="alpha/beta hydrolase"/>
    <property type="match status" value="1"/>
</dbReference>
<dbReference type="GO" id="GO:0005737">
    <property type="term" value="C:cytoplasm"/>
    <property type="evidence" value="ECO:0007669"/>
    <property type="project" value="TreeGrafter"/>
</dbReference>
<gene>
    <name evidence="4" type="ORF">GGX14DRAFT_605699</name>
</gene>
<dbReference type="Pfam" id="PF02230">
    <property type="entry name" value="Abhydrolase_2"/>
    <property type="match status" value="1"/>
</dbReference>
<dbReference type="SUPFAM" id="SSF53474">
    <property type="entry name" value="alpha/beta-Hydrolases"/>
    <property type="match status" value="1"/>
</dbReference>
<evidence type="ECO:0000256" key="2">
    <source>
        <dbReference type="SAM" id="MobiDB-lite"/>
    </source>
</evidence>
<proteinExistence type="inferred from homology"/>
<name>A0AAD6VMU1_9AGAR</name>
<dbReference type="InterPro" id="IPR050565">
    <property type="entry name" value="LYPA1-2/EST-like"/>
</dbReference>